<proteinExistence type="predicted"/>
<organism evidence="2 3">
    <name type="scientific">Kingdonia uniflora</name>
    <dbReference type="NCBI Taxonomy" id="39325"/>
    <lineage>
        <taxon>Eukaryota</taxon>
        <taxon>Viridiplantae</taxon>
        <taxon>Streptophyta</taxon>
        <taxon>Embryophyta</taxon>
        <taxon>Tracheophyta</taxon>
        <taxon>Spermatophyta</taxon>
        <taxon>Magnoliopsida</taxon>
        <taxon>Ranunculales</taxon>
        <taxon>Circaeasteraceae</taxon>
        <taxon>Kingdonia</taxon>
    </lineage>
</organism>
<accession>A0A7J7MP29</accession>
<name>A0A7J7MP29_9MAGN</name>
<dbReference type="OrthoDB" id="550575at2759"/>
<dbReference type="EMBL" id="JACGCM010001326">
    <property type="protein sequence ID" value="KAF6156550.1"/>
    <property type="molecule type" value="Genomic_DNA"/>
</dbReference>
<protein>
    <recommendedName>
        <fullName evidence="4">Pentatricopeptide repeat-containing protein</fullName>
    </recommendedName>
</protein>
<evidence type="ECO:0008006" key="4">
    <source>
        <dbReference type="Google" id="ProtNLM"/>
    </source>
</evidence>
<reference evidence="2 3" key="1">
    <citation type="journal article" date="2020" name="IScience">
        <title>Genome Sequencing of the Endangered Kingdonia uniflora (Circaeasteraceae, Ranunculales) Reveals Potential Mechanisms of Evolutionary Specialization.</title>
        <authorList>
            <person name="Sun Y."/>
            <person name="Deng T."/>
            <person name="Zhang A."/>
            <person name="Moore M.J."/>
            <person name="Landis J.B."/>
            <person name="Lin N."/>
            <person name="Zhang H."/>
            <person name="Zhang X."/>
            <person name="Huang J."/>
            <person name="Zhang X."/>
            <person name="Sun H."/>
            <person name="Wang H."/>
        </authorList>
    </citation>
    <scope>NUCLEOTIDE SEQUENCE [LARGE SCALE GENOMIC DNA]</scope>
    <source>
        <strain evidence="2">TB1705</strain>
        <tissue evidence="2">Leaf</tissue>
    </source>
</reference>
<dbReference type="GO" id="GO:0003723">
    <property type="term" value="F:RNA binding"/>
    <property type="evidence" value="ECO:0007669"/>
    <property type="project" value="InterPro"/>
</dbReference>
<dbReference type="PANTHER" id="PTHR47926">
    <property type="entry name" value="PENTATRICOPEPTIDE REPEAT-CONTAINING PROTEIN"/>
    <property type="match status" value="1"/>
</dbReference>
<dbReference type="PANTHER" id="PTHR47926:SF533">
    <property type="entry name" value="DYW DOMAIN-CONTAINING PROTEIN"/>
    <property type="match status" value="1"/>
</dbReference>
<gene>
    <name evidence="2" type="ORF">GIB67_000015</name>
</gene>
<keyword evidence="3" id="KW-1185">Reference proteome</keyword>
<comment type="caution">
    <text evidence="2">The sequence shown here is derived from an EMBL/GenBank/DDBJ whole genome shotgun (WGS) entry which is preliminary data.</text>
</comment>
<dbReference type="InterPro" id="IPR046960">
    <property type="entry name" value="PPR_At4g14850-like_plant"/>
</dbReference>
<evidence type="ECO:0000256" key="1">
    <source>
        <dbReference type="ARBA" id="ARBA00022737"/>
    </source>
</evidence>
<dbReference type="InterPro" id="IPR011990">
    <property type="entry name" value="TPR-like_helical_dom_sf"/>
</dbReference>
<evidence type="ECO:0000313" key="3">
    <source>
        <dbReference type="Proteomes" id="UP000541444"/>
    </source>
</evidence>
<evidence type="ECO:0000313" key="2">
    <source>
        <dbReference type="EMBL" id="KAF6156550.1"/>
    </source>
</evidence>
<dbReference type="AlphaFoldDB" id="A0A7J7MP29"/>
<dbReference type="GO" id="GO:0009451">
    <property type="term" value="P:RNA modification"/>
    <property type="evidence" value="ECO:0007669"/>
    <property type="project" value="InterPro"/>
</dbReference>
<dbReference type="Proteomes" id="UP000541444">
    <property type="component" value="Unassembled WGS sequence"/>
</dbReference>
<keyword evidence="1" id="KW-0677">Repeat</keyword>
<dbReference type="InterPro" id="IPR002885">
    <property type="entry name" value="PPR_rpt"/>
</dbReference>
<dbReference type="Pfam" id="PF01535">
    <property type="entry name" value="PPR"/>
    <property type="match status" value="2"/>
</dbReference>
<dbReference type="Gene3D" id="1.25.40.10">
    <property type="entry name" value="Tetratricopeptide repeat domain"/>
    <property type="match status" value="1"/>
</dbReference>
<sequence length="228" mass="26168">MYEKYGVVDQWLRILFDEMLEKNGVPRNVMIMHMKIALAERVFWERKGRNVLLEHIMVRGYVHNGQYHDAIKFIKEKNNFLQNFVAGHGIGVPVLIACSNLCLLLVGRQIQDLIVTLLGFQMDFKSEDGIVIISALIDMYCKCSSMEESRQVFDSVLTCMFLIRRVKILYLDGCLTLMTEGLESVVLSWVELQSVRVVSCNKIKDSEITPALLSLFSVLKELKWGLNT</sequence>